<dbReference type="SUPFAM" id="SSF54534">
    <property type="entry name" value="FKBP-like"/>
    <property type="match status" value="2"/>
</dbReference>
<dbReference type="Pfam" id="PF00639">
    <property type="entry name" value="Rotamase"/>
    <property type="match status" value="2"/>
</dbReference>
<accession>A0A6L5XDI6</accession>
<dbReference type="Proteomes" id="UP000483362">
    <property type="component" value="Unassembled WGS sequence"/>
</dbReference>
<feature type="domain" description="PpiC" evidence="3">
    <location>
        <begin position="261"/>
        <end position="356"/>
    </location>
</feature>
<gene>
    <name evidence="4" type="ORF">FYJ29_05340</name>
</gene>
<dbReference type="GO" id="GO:0003755">
    <property type="term" value="F:peptidyl-prolyl cis-trans isomerase activity"/>
    <property type="evidence" value="ECO:0007669"/>
    <property type="project" value="UniProtKB-KW"/>
</dbReference>
<dbReference type="PANTHER" id="PTHR47637:SF1">
    <property type="entry name" value="CHAPERONE SURA"/>
    <property type="match status" value="1"/>
</dbReference>
<dbReference type="InterPro" id="IPR050280">
    <property type="entry name" value="OMP_Chaperone_SurA"/>
</dbReference>
<keyword evidence="2" id="KW-0697">Rotamase</keyword>
<feature type="domain" description="PpiC" evidence="3">
    <location>
        <begin position="157"/>
        <end position="258"/>
    </location>
</feature>
<evidence type="ECO:0000313" key="5">
    <source>
        <dbReference type="Proteomes" id="UP000483362"/>
    </source>
</evidence>
<proteinExistence type="predicted"/>
<dbReference type="PANTHER" id="PTHR47637">
    <property type="entry name" value="CHAPERONE SURA"/>
    <property type="match status" value="1"/>
</dbReference>
<dbReference type="InterPro" id="IPR046357">
    <property type="entry name" value="PPIase_dom_sf"/>
</dbReference>
<dbReference type="PROSITE" id="PS01096">
    <property type="entry name" value="PPIC_PPIASE_1"/>
    <property type="match status" value="1"/>
</dbReference>
<evidence type="ECO:0000256" key="2">
    <source>
        <dbReference type="PROSITE-ProRule" id="PRU00278"/>
    </source>
</evidence>
<comment type="caution">
    <text evidence="4">The sequence shown here is derived from an EMBL/GenBank/DDBJ whole genome shotgun (WGS) entry which is preliminary data.</text>
</comment>
<dbReference type="InterPro" id="IPR027304">
    <property type="entry name" value="Trigger_fact/SurA_dom_sf"/>
</dbReference>
<keyword evidence="1" id="KW-0732">Signal</keyword>
<evidence type="ECO:0000313" key="4">
    <source>
        <dbReference type="EMBL" id="MSS17186.1"/>
    </source>
</evidence>
<evidence type="ECO:0000259" key="3">
    <source>
        <dbReference type="PROSITE" id="PS50198"/>
    </source>
</evidence>
<reference evidence="4 5" key="1">
    <citation type="submission" date="2019-08" db="EMBL/GenBank/DDBJ databases">
        <title>In-depth cultivation of the pig gut microbiome towards novel bacterial diversity and tailored functional studies.</title>
        <authorList>
            <person name="Wylensek D."/>
            <person name="Hitch T.C.A."/>
            <person name="Clavel T."/>
        </authorList>
    </citation>
    <scope>NUCLEOTIDE SEQUENCE [LARGE SCALE GENOMIC DNA]</scope>
    <source>
        <strain evidence="4 5">Oil-RF-744-WCA-WT-10</strain>
    </source>
</reference>
<name>A0A6L5XDI6_9BACT</name>
<protein>
    <submittedName>
        <fullName evidence="4">Peptidylprolyl isomerase</fullName>
    </submittedName>
</protein>
<dbReference type="EMBL" id="VULT01000006">
    <property type="protein sequence ID" value="MSS17186.1"/>
    <property type="molecule type" value="Genomic_DNA"/>
</dbReference>
<dbReference type="InterPro" id="IPR000297">
    <property type="entry name" value="PPIase_PpiC"/>
</dbReference>
<organism evidence="4 5">
    <name type="scientific">Sodaliphilus pleomorphus</name>
    <dbReference type="NCBI Taxonomy" id="2606626"/>
    <lineage>
        <taxon>Bacteria</taxon>
        <taxon>Pseudomonadati</taxon>
        <taxon>Bacteroidota</taxon>
        <taxon>Bacteroidia</taxon>
        <taxon>Bacteroidales</taxon>
        <taxon>Muribaculaceae</taxon>
        <taxon>Sodaliphilus</taxon>
    </lineage>
</organism>
<dbReference type="Gene3D" id="3.10.50.40">
    <property type="match status" value="2"/>
</dbReference>
<keyword evidence="5" id="KW-1185">Reference proteome</keyword>
<sequence>MGLVASAQNNVAEEVAWVVGDEPIYKSEIEEQYQQALYERADIDGNPYCVIPERMAIEKLFLHQAKIDTVEVQNSMVQQAVDARINYFIANLGSKEKVEEYFRKPMPELREQLINTIRDQYTIQQVQSNLTKDVKATPADVRKYYNELPKDSLPYIPKEVEVEIITINPIIPQQEIDEVKARLRDYAKKVNNGEADFSTLAILYSEDGSSAYGGEIGFRSKAELDPEYANVAFNLSDPKKVSKIVETEFGYHIIQLIEKRGDRINTRHILLRPKVSQKDLDSAVVKLDSLKADISRKKFTFEEAAMYVSQDKDSKNNNGLMLNEKTRTNRFEMADLPQEVGKVVDKLKEGEISAPFIMMNEKTNRQQVAMVKLVKRIDGHKADLAEDYQKIKDMYEDKKKQQIIENWVKEKQKKTYVYIEDGWRNCEFKYNWMKK</sequence>
<dbReference type="SUPFAM" id="SSF109998">
    <property type="entry name" value="Triger factor/SurA peptide-binding domain-like"/>
    <property type="match status" value="1"/>
</dbReference>
<dbReference type="AlphaFoldDB" id="A0A6L5XDI6"/>
<dbReference type="PROSITE" id="PS50198">
    <property type="entry name" value="PPIC_PPIASE_2"/>
    <property type="match status" value="2"/>
</dbReference>
<dbReference type="RefSeq" id="WP_154326563.1">
    <property type="nucleotide sequence ID" value="NZ_CP045696.1"/>
</dbReference>
<dbReference type="InterPro" id="IPR023058">
    <property type="entry name" value="PPIase_PpiC_CS"/>
</dbReference>
<keyword evidence="2 4" id="KW-0413">Isomerase</keyword>
<evidence type="ECO:0000256" key="1">
    <source>
        <dbReference type="ARBA" id="ARBA00022729"/>
    </source>
</evidence>